<evidence type="ECO:0000313" key="5">
    <source>
        <dbReference type="EMBL" id="CAF0820747.1"/>
    </source>
</evidence>
<comment type="similarity">
    <text evidence="2">Belongs to the eukaryotic/archaeal RNase P protein component 3 family.</text>
</comment>
<dbReference type="PANTHER" id="PTHR13031">
    <property type="entry name" value="RIBONUCLEASE P SUBUNIT P30"/>
    <property type="match status" value="1"/>
</dbReference>
<dbReference type="GO" id="GO:0005655">
    <property type="term" value="C:nucleolar ribonuclease P complex"/>
    <property type="evidence" value="ECO:0007669"/>
    <property type="project" value="TreeGrafter"/>
</dbReference>
<feature type="region of interest" description="Disordered" evidence="4">
    <location>
        <begin position="48"/>
        <end position="75"/>
    </location>
</feature>
<dbReference type="Proteomes" id="UP000681722">
    <property type="component" value="Unassembled WGS sequence"/>
</dbReference>
<proteinExistence type="inferred from homology"/>
<dbReference type="Gene3D" id="3.20.20.140">
    <property type="entry name" value="Metal-dependent hydrolases"/>
    <property type="match status" value="1"/>
</dbReference>
<sequence length="309" mass="34821">MPFCELRLPIDSKTPLETISKLIISCFDLGYDRIVFCQTEHLKTTASKKNKNKKRKLDNNDDDDAGGGGGGGSAESTGGWICPKLIKIQLPDLVLQRCKQTKREFKILSRLNVIVYDNQSLHFLKRNDVQQFDLLSLQPINRDILLYLLNSPTIQFEILSLDTTDPNLLPFPSRVIRATADKGVTYELCYSGALKDPFERRYFMAFGRHLSNILHGKSLIFSSNATNPIQLRSPHDMMEIGQLFGLSDEKSRCIINENPIDVLTRSFNRRKTANGLIWMEPVQASTLSLTTESFTSSTLLLSSTSNTIV</sequence>
<dbReference type="PANTHER" id="PTHR13031:SF0">
    <property type="entry name" value="RIBONUCLEASE P PROTEIN SUBUNIT P30"/>
    <property type="match status" value="1"/>
</dbReference>
<evidence type="ECO:0000256" key="2">
    <source>
        <dbReference type="ARBA" id="ARBA00007331"/>
    </source>
</evidence>
<dbReference type="AlphaFoldDB" id="A0A813TXG9"/>
<evidence type="ECO:0000256" key="4">
    <source>
        <dbReference type="SAM" id="MobiDB-lite"/>
    </source>
</evidence>
<dbReference type="SUPFAM" id="SSF89550">
    <property type="entry name" value="PHP domain-like"/>
    <property type="match status" value="1"/>
</dbReference>
<accession>A0A813TXG9</accession>
<evidence type="ECO:0000256" key="1">
    <source>
        <dbReference type="ARBA" id="ARBA00004123"/>
    </source>
</evidence>
<evidence type="ECO:0000256" key="3">
    <source>
        <dbReference type="ARBA" id="ARBA00022694"/>
    </source>
</evidence>
<evidence type="ECO:0000313" key="7">
    <source>
        <dbReference type="Proteomes" id="UP000663829"/>
    </source>
</evidence>
<keyword evidence="7" id="KW-1185">Reference proteome</keyword>
<dbReference type="EMBL" id="CAJNOQ010000614">
    <property type="protein sequence ID" value="CAF0820747.1"/>
    <property type="molecule type" value="Genomic_DNA"/>
</dbReference>
<dbReference type="InterPro" id="IPR016195">
    <property type="entry name" value="Pol/histidinol_Pase-like"/>
</dbReference>
<dbReference type="GO" id="GO:0008033">
    <property type="term" value="P:tRNA processing"/>
    <property type="evidence" value="ECO:0007669"/>
    <property type="project" value="UniProtKB-KW"/>
</dbReference>
<dbReference type="Proteomes" id="UP000663829">
    <property type="component" value="Unassembled WGS sequence"/>
</dbReference>
<comment type="subcellular location">
    <subcellularLocation>
        <location evidence="1">Nucleus</location>
    </subcellularLocation>
</comment>
<dbReference type="InterPro" id="IPR002738">
    <property type="entry name" value="RNase_P_p30"/>
</dbReference>
<comment type="caution">
    <text evidence="5">The sequence shown here is derived from an EMBL/GenBank/DDBJ whole genome shotgun (WGS) entry which is preliminary data.</text>
</comment>
<keyword evidence="3" id="KW-0819">tRNA processing</keyword>
<evidence type="ECO:0000313" key="6">
    <source>
        <dbReference type="EMBL" id="CAF3607162.1"/>
    </source>
</evidence>
<dbReference type="EMBL" id="CAJOBC010000614">
    <property type="protein sequence ID" value="CAF3607162.1"/>
    <property type="molecule type" value="Genomic_DNA"/>
</dbReference>
<gene>
    <name evidence="5" type="ORF">GPM918_LOCUS4532</name>
    <name evidence="6" type="ORF">SRO942_LOCUS4533</name>
</gene>
<name>A0A813TXG9_9BILA</name>
<reference evidence="5" key="1">
    <citation type="submission" date="2021-02" db="EMBL/GenBank/DDBJ databases">
        <authorList>
            <person name="Nowell W R."/>
        </authorList>
    </citation>
    <scope>NUCLEOTIDE SEQUENCE</scope>
</reference>
<protein>
    <submittedName>
        <fullName evidence="5">Uncharacterized protein</fullName>
    </submittedName>
</protein>
<dbReference type="OrthoDB" id="17948at2759"/>
<dbReference type="GO" id="GO:0003723">
    <property type="term" value="F:RNA binding"/>
    <property type="evidence" value="ECO:0007669"/>
    <property type="project" value="TreeGrafter"/>
</dbReference>
<organism evidence="5 7">
    <name type="scientific">Didymodactylos carnosus</name>
    <dbReference type="NCBI Taxonomy" id="1234261"/>
    <lineage>
        <taxon>Eukaryota</taxon>
        <taxon>Metazoa</taxon>
        <taxon>Spiralia</taxon>
        <taxon>Gnathifera</taxon>
        <taxon>Rotifera</taxon>
        <taxon>Eurotatoria</taxon>
        <taxon>Bdelloidea</taxon>
        <taxon>Philodinida</taxon>
        <taxon>Philodinidae</taxon>
        <taxon>Didymodactylos</taxon>
    </lineage>
</organism>
<dbReference type="Pfam" id="PF01876">
    <property type="entry name" value="RNase_P_p30"/>
    <property type="match status" value="1"/>
</dbReference>